<dbReference type="VEuPathDB" id="FungiDB:I302_06951"/>
<proteinExistence type="predicted"/>
<protein>
    <submittedName>
        <fullName evidence="1">Uncharacterized protein</fullName>
    </submittedName>
</protein>
<reference evidence="1" key="3">
    <citation type="submission" date="2014-01" db="EMBL/GenBank/DDBJ databases">
        <title>Evolution of pathogenesis and genome organization in the Tremellales.</title>
        <authorList>
            <person name="Cuomo C."/>
            <person name="Litvintseva A."/>
            <person name="Heitman J."/>
            <person name="Chen Y."/>
            <person name="Sun S."/>
            <person name="Springer D."/>
            <person name="Dromer F."/>
            <person name="Young S."/>
            <person name="Zeng Q."/>
            <person name="Chapman S."/>
            <person name="Gujja S."/>
            <person name="Saif S."/>
            <person name="Birren B."/>
        </authorList>
    </citation>
    <scope>NUCLEOTIDE SEQUENCE</scope>
    <source>
        <strain evidence="1">CBS 10118</strain>
    </source>
</reference>
<name>A0A1B9FYX4_9TREE</name>
<accession>A0A1B9FYX4</accession>
<keyword evidence="3" id="KW-1185">Reference proteome</keyword>
<evidence type="ECO:0000313" key="1">
    <source>
        <dbReference type="EMBL" id="OCF23965.1"/>
    </source>
</evidence>
<dbReference type="AlphaFoldDB" id="A0A1B9FYX4"/>
<dbReference type="EMBL" id="KI894023">
    <property type="protein sequence ID" value="OCF23965.1"/>
    <property type="molecule type" value="Genomic_DNA"/>
</dbReference>
<gene>
    <name evidence="1" type="ORF">I302_06951</name>
    <name evidence="2" type="ORF">I302_107313</name>
</gene>
<dbReference type="GeneID" id="30211350"/>
<reference evidence="1" key="1">
    <citation type="submission" date="2013-07" db="EMBL/GenBank/DDBJ databases">
        <title>The Genome Sequence of Cryptococcus bestiolae CBS10118.</title>
        <authorList>
            <consortium name="The Broad Institute Genome Sequencing Platform"/>
            <person name="Cuomo C."/>
            <person name="Litvintseva A."/>
            <person name="Chen Y."/>
            <person name="Heitman J."/>
            <person name="Sun S."/>
            <person name="Springer D."/>
            <person name="Dromer F."/>
            <person name="Young S.K."/>
            <person name="Zeng Q."/>
            <person name="Gargeya S."/>
            <person name="Fitzgerald M."/>
            <person name="Abouelleil A."/>
            <person name="Alvarado L."/>
            <person name="Berlin A.M."/>
            <person name="Chapman S.B."/>
            <person name="Dewar J."/>
            <person name="Goldberg J."/>
            <person name="Griggs A."/>
            <person name="Gujja S."/>
            <person name="Hansen M."/>
            <person name="Howarth C."/>
            <person name="Imamovic A."/>
            <person name="Larimer J."/>
            <person name="McCowan C."/>
            <person name="Murphy C."/>
            <person name="Pearson M."/>
            <person name="Priest M."/>
            <person name="Roberts A."/>
            <person name="Saif S."/>
            <person name="Shea T."/>
            <person name="Sykes S."/>
            <person name="Wortman J."/>
            <person name="Nusbaum C."/>
            <person name="Birren B."/>
        </authorList>
    </citation>
    <scope>NUCLEOTIDE SEQUENCE [LARGE SCALE GENOMIC DNA]</scope>
    <source>
        <strain evidence="1">CBS 10118</strain>
    </source>
</reference>
<reference evidence="2" key="2">
    <citation type="submission" date="2013-07" db="EMBL/GenBank/DDBJ databases">
        <authorList>
            <consortium name="The Broad Institute Genome Sequencing Platform"/>
            <person name="Cuomo C."/>
            <person name="Litvintseva A."/>
            <person name="Chen Y."/>
            <person name="Heitman J."/>
            <person name="Sun S."/>
            <person name="Springer D."/>
            <person name="Dromer F."/>
            <person name="Young S.K."/>
            <person name="Zeng Q."/>
            <person name="Gargeya S."/>
            <person name="Fitzgerald M."/>
            <person name="Abouelleil A."/>
            <person name="Alvarado L."/>
            <person name="Berlin A.M."/>
            <person name="Chapman S.B."/>
            <person name="Dewar J."/>
            <person name="Goldberg J."/>
            <person name="Griggs A."/>
            <person name="Gujja S."/>
            <person name="Hansen M."/>
            <person name="Howarth C."/>
            <person name="Imamovic A."/>
            <person name="Larimer J."/>
            <person name="McCowan C."/>
            <person name="Murphy C."/>
            <person name="Pearson M."/>
            <person name="Priest M."/>
            <person name="Roberts A."/>
            <person name="Saif S."/>
            <person name="Shea T."/>
            <person name="Sykes S."/>
            <person name="Wortman J."/>
            <person name="Nusbaum C."/>
            <person name="Birren B."/>
        </authorList>
    </citation>
    <scope>NUCLEOTIDE SEQUENCE</scope>
    <source>
        <strain evidence="2">CBS 10118</strain>
    </source>
</reference>
<evidence type="ECO:0000313" key="3">
    <source>
        <dbReference type="Proteomes" id="UP000092730"/>
    </source>
</evidence>
<dbReference type="RefSeq" id="XP_019045035.1">
    <property type="nucleotide sequence ID" value="XM_019193558.1"/>
</dbReference>
<dbReference type="Proteomes" id="UP000092730">
    <property type="component" value="Chromosome 6"/>
</dbReference>
<dbReference type="KEGG" id="kbi:30211350"/>
<reference evidence="2" key="4">
    <citation type="submission" date="2024-02" db="EMBL/GenBank/DDBJ databases">
        <title>Comparative genomics of Cryptococcus and Kwoniella reveals pathogenesis evolution and contrasting modes of karyotype evolution via chromosome fusion or intercentromeric recombination.</title>
        <authorList>
            <person name="Coelho M.A."/>
            <person name="David-Palma M."/>
            <person name="Shea T."/>
            <person name="Bowers K."/>
            <person name="McGinley-Smith S."/>
            <person name="Mohammad A.W."/>
            <person name="Gnirke A."/>
            <person name="Yurkov A.M."/>
            <person name="Nowrousian M."/>
            <person name="Sun S."/>
            <person name="Cuomo C.A."/>
            <person name="Heitman J."/>
        </authorList>
    </citation>
    <scope>NUCLEOTIDE SEQUENCE</scope>
    <source>
        <strain evidence="2">CBS 10118</strain>
    </source>
</reference>
<dbReference type="EMBL" id="CP144546">
    <property type="protein sequence ID" value="WVW85275.1"/>
    <property type="molecule type" value="Genomic_DNA"/>
</dbReference>
<evidence type="ECO:0000313" key="2">
    <source>
        <dbReference type="EMBL" id="WVW85275.1"/>
    </source>
</evidence>
<organism evidence="1">
    <name type="scientific">Kwoniella bestiolae CBS 10118</name>
    <dbReference type="NCBI Taxonomy" id="1296100"/>
    <lineage>
        <taxon>Eukaryota</taxon>
        <taxon>Fungi</taxon>
        <taxon>Dikarya</taxon>
        <taxon>Basidiomycota</taxon>
        <taxon>Agaricomycotina</taxon>
        <taxon>Tremellomycetes</taxon>
        <taxon>Tremellales</taxon>
        <taxon>Cryptococcaceae</taxon>
        <taxon>Kwoniella</taxon>
    </lineage>
</organism>
<sequence length="100" mass="11079">MTIAILDFNPRILTPRPAVGTTLGGSVEVAEMTDFSQRSNPDGIMAMLNEKLHSCIATGGEGTIEAMCWFRTYSFFEKWIESMHYDDGAIVVEYSASFAM</sequence>